<dbReference type="OrthoDB" id="3353107at2759"/>
<evidence type="ECO:0000259" key="1">
    <source>
        <dbReference type="Pfam" id="PF24764"/>
    </source>
</evidence>
<dbReference type="OMA" id="RIERLWF"/>
<dbReference type="AlphaFoldDB" id="J0WLT2"/>
<dbReference type="PANTHER" id="PTHR46791">
    <property type="entry name" value="EXPRESSED PROTEIN"/>
    <property type="match status" value="1"/>
</dbReference>
<protein>
    <recommendedName>
        <fullName evidence="1">Integrase core domain-containing protein</fullName>
    </recommendedName>
</protein>
<gene>
    <name evidence="2" type="ORF">AURDEDRAFT_77093</name>
</gene>
<dbReference type="EMBL" id="JH688317">
    <property type="protein sequence ID" value="EJD33293.1"/>
    <property type="molecule type" value="Genomic_DNA"/>
</dbReference>
<feature type="domain" description="Integrase core" evidence="1">
    <location>
        <begin position="1"/>
        <end position="88"/>
    </location>
</feature>
<dbReference type="Pfam" id="PF24764">
    <property type="entry name" value="rva_4"/>
    <property type="match status" value="1"/>
</dbReference>
<evidence type="ECO:0000313" key="3">
    <source>
        <dbReference type="Proteomes" id="UP000006514"/>
    </source>
</evidence>
<dbReference type="PANTHER" id="PTHR46791:SF5">
    <property type="entry name" value="CLR5 DOMAIN-CONTAINING PROTEIN-RELATED"/>
    <property type="match status" value="1"/>
</dbReference>
<proteinExistence type="predicted"/>
<dbReference type="InParanoid" id="J0WLT2"/>
<dbReference type="InterPro" id="IPR058913">
    <property type="entry name" value="Integrase_dom_put"/>
</dbReference>
<dbReference type="KEGG" id="adl:AURDEDRAFT_77093"/>
<evidence type="ECO:0000313" key="2">
    <source>
        <dbReference type="EMBL" id="EJD33293.1"/>
    </source>
</evidence>
<name>J0WLT2_AURST</name>
<organism evidence="2 3">
    <name type="scientific">Auricularia subglabra (strain TFB-10046 / SS5)</name>
    <name type="common">White-rot fungus</name>
    <name type="synonym">Auricularia delicata (strain TFB10046)</name>
    <dbReference type="NCBI Taxonomy" id="717982"/>
    <lineage>
        <taxon>Eukaryota</taxon>
        <taxon>Fungi</taxon>
        <taxon>Dikarya</taxon>
        <taxon>Basidiomycota</taxon>
        <taxon>Agaricomycotina</taxon>
        <taxon>Agaricomycetes</taxon>
        <taxon>Auriculariales</taxon>
        <taxon>Auriculariaceae</taxon>
        <taxon>Auricularia</taxon>
    </lineage>
</organism>
<reference evidence="3" key="1">
    <citation type="journal article" date="2012" name="Science">
        <title>The Paleozoic origin of enzymatic lignin decomposition reconstructed from 31 fungal genomes.</title>
        <authorList>
            <person name="Floudas D."/>
            <person name="Binder M."/>
            <person name="Riley R."/>
            <person name="Barry K."/>
            <person name="Blanchette R.A."/>
            <person name="Henrissat B."/>
            <person name="Martinez A.T."/>
            <person name="Otillar R."/>
            <person name="Spatafora J.W."/>
            <person name="Yadav J.S."/>
            <person name="Aerts A."/>
            <person name="Benoit I."/>
            <person name="Boyd A."/>
            <person name="Carlson A."/>
            <person name="Copeland A."/>
            <person name="Coutinho P.M."/>
            <person name="de Vries R.P."/>
            <person name="Ferreira P."/>
            <person name="Findley K."/>
            <person name="Foster B."/>
            <person name="Gaskell J."/>
            <person name="Glotzer D."/>
            <person name="Gorecki P."/>
            <person name="Heitman J."/>
            <person name="Hesse C."/>
            <person name="Hori C."/>
            <person name="Igarashi K."/>
            <person name="Jurgens J.A."/>
            <person name="Kallen N."/>
            <person name="Kersten P."/>
            <person name="Kohler A."/>
            <person name="Kuees U."/>
            <person name="Kumar T.K.A."/>
            <person name="Kuo A."/>
            <person name="LaButti K."/>
            <person name="Larrondo L.F."/>
            <person name="Lindquist E."/>
            <person name="Ling A."/>
            <person name="Lombard V."/>
            <person name="Lucas S."/>
            <person name="Lundell T."/>
            <person name="Martin R."/>
            <person name="McLaughlin D.J."/>
            <person name="Morgenstern I."/>
            <person name="Morin E."/>
            <person name="Murat C."/>
            <person name="Nagy L.G."/>
            <person name="Nolan M."/>
            <person name="Ohm R.A."/>
            <person name="Patyshakuliyeva A."/>
            <person name="Rokas A."/>
            <person name="Ruiz-Duenas F.J."/>
            <person name="Sabat G."/>
            <person name="Salamov A."/>
            <person name="Samejima M."/>
            <person name="Schmutz J."/>
            <person name="Slot J.C."/>
            <person name="St John F."/>
            <person name="Stenlid J."/>
            <person name="Sun H."/>
            <person name="Sun S."/>
            <person name="Syed K."/>
            <person name="Tsang A."/>
            <person name="Wiebenga A."/>
            <person name="Young D."/>
            <person name="Pisabarro A."/>
            <person name="Eastwood D.C."/>
            <person name="Martin F."/>
            <person name="Cullen D."/>
            <person name="Grigoriev I.V."/>
            <person name="Hibbett D.S."/>
        </authorList>
    </citation>
    <scope>NUCLEOTIDE SEQUENCE [LARGE SCALE GENOMIC DNA]</scope>
    <source>
        <strain evidence="3">TFB10046</strain>
    </source>
</reference>
<sequence>MVRLRGANRGSYLWGRSVHNARIERLWVDVVKGVVSVWKDLFRDLEANAGLDRRSDVHIWLLHHLYLPPINQHLLSWADGWNNHKFSRLPNHPRGLTLPTPRTLFRDGVIVNGVRSIPYEEPAEVDLPSYGVDWPAHDDNQVMRVYRDYNTQELDRAEENPNGFGRPLRLIDVNVPEPAGPFSPQEVAALDAFLSANVDLNAQEMLIRRSWWIRAFEFVQSLPP</sequence>
<dbReference type="eggNOG" id="ENOG502QSMG">
    <property type="taxonomic scope" value="Eukaryota"/>
</dbReference>
<accession>J0WLT2</accession>
<keyword evidence="3" id="KW-1185">Reference proteome</keyword>
<dbReference type="Proteomes" id="UP000006514">
    <property type="component" value="Unassembled WGS sequence"/>
</dbReference>